<dbReference type="InterPro" id="IPR021013">
    <property type="entry name" value="ATPase_Vma12"/>
</dbReference>
<evidence type="ECO:0000256" key="4">
    <source>
        <dbReference type="ARBA" id="ARBA00022989"/>
    </source>
</evidence>
<feature type="compositionally biased region" description="Acidic residues" evidence="6">
    <location>
        <begin position="63"/>
        <end position="74"/>
    </location>
</feature>
<feature type="region of interest" description="Disordered" evidence="6">
    <location>
        <begin position="25"/>
        <end position="48"/>
    </location>
</feature>
<feature type="compositionally biased region" description="Low complexity" evidence="6">
    <location>
        <begin position="75"/>
        <end position="87"/>
    </location>
</feature>
<evidence type="ECO:0000256" key="6">
    <source>
        <dbReference type="SAM" id="MobiDB-lite"/>
    </source>
</evidence>
<accession>A0A9P4WH68</accession>
<evidence type="ECO:0000256" key="1">
    <source>
        <dbReference type="ARBA" id="ARBA00004477"/>
    </source>
</evidence>
<dbReference type="PANTHER" id="PTHR31394:SF1">
    <property type="entry name" value="TRANSMEMBRANE PROTEIN 199"/>
    <property type="match status" value="1"/>
</dbReference>
<organism evidence="8 9">
    <name type="scientific">Didymella heteroderae</name>
    <dbReference type="NCBI Taxonomy" id="1769908"/>
    <lineage>
        <taxon>Eukaryota</taxon>
        <taxon>Fungi</taxon>
        <taxon>Dikarya</taxon>
        <taxon>Ascomycota</taxon>
        <taxon>Pezizomycotina</taxon>
        <taxon>Dothideomycetes</taxon>
        <taxon>Pleosporomycetidae</taxon>
        <taxon>Pleosporales</taxon>
        <taxon>Pleosporineae</taxon>
        <taxon>Didymellaceae</taxon>
        <taxon>Didymella</taxon>
    </lineage>
</organism>
<dbReference type="EMBL" id="SWKV01000108">
    <property type="protein sequence ID" value="KAF3032177.1"/>
    <property type="molecule type" value="Genomic_DNA"/>
</dbReference>
<keyword evidence="2 7" id="KW-0812">Transmembrane</keyword>
<name>A0A9P4WH68_9PLEO</name>
<feature type="region of interest" description="Disordered" evidence="6">
    <location>
        <begin position="259"/>
        <end position="287"/>
    </location>
</feature>
<evidence type="ECO:0000256" key="5">
    <source>
        <dbReference type="ARBA" id="ARBA00023136"/>
    </source>
</evidence>
<sequence length="287" mass="31443">MVLLTMTPGTVRALSRVEEAFPESYSQLQKPSEPALAAPAPGNPVSHSQLIGLSKLVKQLPSDDADDDDDDDDNNNNNDSNDNNNARIPTTLNALLHNTTLYAPPPPPKPTQTPEYHALMARLRADQERQSYERMLNPPPARETFSARFPNARARTAQPFSIGAGADQVDDVSYEEVHRQIILIINVLISVVCVAVFVWVAARHWTVGKRLGLSMASSLAVAVAEVVVYSGYVRKVAEAKRVEKKKPEIKEIVASWLLDKSGDGDGDGAATAKDKDDGVRYRKGKHR</sequence>
<dbReference type="OrthoDB" id="19981at2759"/>
<evidence type="ECO:0000256" key="3">
    <source>
        <dbReference type="ARBA" id="ARBA00022824"/>
    </source>
</evidence>
<comment type="subcellular location">
    <subcellularLocation>
        <location evidence="1">Endoplasmic reticulum membrane</location>
        <topology evidence="1">Multi-pass membrane protein</topology>
    </subcellularLocation>
</comment>
<dbReference type="AlphaFoldDB" id="A0A9P4WH68"/>
<feature type="transmembrane region" description="Helical" evidence="7">
    <location>
        <begin position="181"/>
        <end position="201"/>
    </location>
</feature>
<gene>
    <name evidence="8" type="ORF">E8E12_003459</name>
</gene>
<comment type="caution">
    <text evidence="8">The sequence shown here is derived from an EMBL/GenBank/DDBJ whole genome shotgun (WGS) entry which is preliminary data.</text>
</comment>
<evidence type="ECO:0000313" key="9">
    <source>
        <dbReference type="Proteomes" id="UP000758155"/>
    </source>
</evidence>
<evidence type="ECO:0000256" key="7">
    <source>
        <dbReference type="SAM" id="Phobius"/>
    </source>
</evidence>
<keyword evidence="5 7" id="KW-0472">Membrane</keyword>
<evidence type="ECO:0008006" key="10">
    <source>
        <dbReference type="Google" id="ProtNLM"/>
    </source>
</evidence>
<dbReference type="PANTHER" id="PTHR31394">
    <property type="entry name" value="TRANSMEMBRANE PROTEIN 199"/>
    <property type="match status" value="1"/>
</dbReference>
<keyword evidence="4 7" id="KW-1133">Transmembrane helix</keyword>
<feature type="transmembrane region" description="Helical" evidence="7">
    <location>
        <begin position="213"/>
        <end position="232"/>
    </location>
</feature>
<proteinExistence type="predicted"/>
<reference evidence="8" key="1">
    <citation type="submission" date="2019-04" db="EMBL/GenBank/DDBJ databases">
        <title>Sequencing of skin fungus with MAO and IRED activity.</title>
        <authorList>
            <person name="Marsaioli A.J."/>
            <person name="Bonatto J.M.C."/>
            <person name="Reis Junior O."/>
        </authorList>
    </citation>
    <scope>NUCLEOTIDE SEQUENCE</scope>
    <source>
        <strain evidence="8">28M1</strain>
    </source>
</reference>
<feature type="region of interest" description="Disordered" evidence="6">
    <location>
        <begin position="60"/>
        <end position="87"/>
    </location>
</feature>
<keyword evidence="3" id="KW-0256">Endoplasmic reticulum</keyword>
<dbReference type="GO" id="GO:0070072">
    <property type="term" value="P:vacuolar proton-transporting V-type ATPase complex assembly"/>
    <property type="evidence" value="ECO:0007669"/>
    <property type="project" value="InterPro"/>
</dbReference>
<dbReference type="GO" id="GO:0005789">
    <property type="term" value="C:endoplasmic reticulum membrane"/>
    <property type="evidence" value="ECO:0007669"/>
    <property type="project" value="UniProtKB-SubCell"/>
</dbReference>
<dbReference type="Pfam" id="PF11712">
    <property type="entry name" value="Vma12"/>
    <property type="match status" value="1"/>
</dbReference>
<keyword evidence="9" id="KW-1185">Reference proteome</keyword>
<evidence type="ECO:0000313" key="8">
    <source>
        <dbReference type="EMBL" id="KAF3032177.1"/>
    </source>
</evidence>
<evidence type="ECO:0000256" key="2">
    <source>
        <dbReference type="ARBA" id="ARBA00022692"/>
    </source>
</evidence>
<dbReference type="Proteomes" id="UP000758155">
    <property type="component" value="Unassembled WGS sequence"/>
</dbReference>
<protein>
    <recommendedName>
        <fullName evidence="10">Endoplasmic reticulum-based factor for assembly of V-ATPase-domain-containing protein</fullName>
    </recommendedName>
</protein>